<evidence type="ECO:0000256" key="1">
    <source>
        <dbReference type="ARBA" id="ARBA00004141"/>
    </source>
</evidence>
<dbReference type="InterPro" id="IPR036019">
    <property type="entry name" value="MscL_channel"/>
</dbReference>
<keyword evidence="8 9" id="KW-0407">Ion channel</keyword>
<keyword evidence="2 9" id="KW-0813">Transport</keyword>
<organism evidence="10">
    <name type="scientific">uncultured Sulfurovum sp</name>
    <dbReference type="NCBI Taxonomy" id="269237"/>
    <lineage>
        <taxon>Bacteria</taxon>
        <taxon>Pseudomonadati</taxon>
        <taxon>Campylobacterota</taxon>
        <taxon>Epsilonproteobacteria</taxon>
        <taxon>Campylobacterales</taxon>
        <taxon>Sulfurovaceae</taxon>
        <taxon>Sulfurovum</taxon>
        <taxon>environmental samples</taxon>
    </lineage>
</organism>
<keyword evidence="7 9" id="KW-0472">Membrane</keyword>
<protein>
    <recommendedName>
        <fullName evidence="9">Large-conductance mechanosensitive channel</fullName>
    </recommendedName>
</protein>
<feature type="transmembrane region" description="Helical" evidence="9">
    <location>
        <begin position="21"/>
        <end position="40"/>
    </location>
</feature>
<dbReference type="InterPro" id="IPR037673">
    <property type="entry name" value="MSC/AndL"/>
</dbReference>
<dbReference type="GO" id="GO:0005886">
    <property type="term" value="C:plasma membrane"/>
    <property type="evidence" value="ECO:0007669"/>
    <property type="project" value="UniProtKB-SubCell"/>
</dbReference>
<evidence type="ECO:0000256" key="2">
    <source>
        <dbReference type="ARBA" id="ARBA00022448"/>
    </source>
</evidence>
<evidence type="ECO:0000256" key="9">
    <source>
        <dbReference type="HAMAP-Rule" id="MF_00115"/>
    </source>
</evidence>
<evidence type="ECO:0000313" key="10">
    <source>
        <dbReference type="EMBL" id="CAA6814522.1"/>
    </source>
</evidence>
<evidence type="ECO:0000256" key="3">
    <source>
        <dbReference type="ARBA" id="ARBA00022475"/>
    </source>
</evidence>
<dbReference type="PRINTS" id="PR01264">
    <property type="entry name" value="MECHCHANNEL"/>
</dbReference>
<comment type="subcellular location">
    <subcellularLocation>
        <location evidence="9">Cell membrane</location>
        <topology evidence="9">Multi-pass membrane protein</topology>
    </subcellularLocation>
    <subcellularLocation>
        <location evidence="1">Membrane</location>
        <topology evidence="1">Multi-pass membrane protein</topology>
    </subcellularLocation>
</comment>
<keyword evidence="4 9" id="KW-0812">Transmembrane</keyword>
<proteinExistence type="inferred from homology"/>
<name>A0A6S6TGN5_9BACT</name>
<dbReference type="Pfam" id="PF01741">
    <property type="entry name" value="MscL"/>
    <property type="match status" value="1"/>
</dbReference>
<dbReference type="AlphaFoldDB" id="A0A6S6TGN5"/>
<sequence>MLDEFKKFLINGNMVDMAVGFVFGGAFATVIKSFVTYVMMPPIGLLMGNVDFSQLFVALNGETYATMAALDKAGAPAIKYGMFINDAISFVILGFVMFMLIKAYNKIKTPEEAVAPTTKICNDCAMEIPISAKKCGHCGSTDVPPAP</sequence>
<accession>A0A6S6TGN5</accession>
<dbReference type="EMBL" id="CACVAX010000041">
    <property type="protein sequence ID" value="CAA6814522.1"/>
    <property type="molecule type" value="Genomic_DNA"/>
</dbReference>
<keyword evidence="3 9" id="KW-1003">Cell membrane</keyword>
<feature type="transmembrane region" description="Helical" evidence="9">
    <location>
        <begin position="80"/>
        <end position="101"/>
    </location>
</feature>
<dbReference type="GO" id="GO:0008381">
    <property type="term" value="F:mechanosensitive monoatomic ion channel activity"/>
    <property type="evidence" value="ECO:0007669"/>
    <property type="project" value="UniProtKB-UniRule"/>
</dbReference>
<reference evidence="10" key="1">
    <citation type="submission" date="2020-01" db="EMBL/GenBank/DDBJ databases">
        <authorList>
            <person name="Meier V. D."/>
            <person name="Meier V D."/>
        </authorList>
    </citation>
    <scope>NUCLEOTIDE SEQUENCE</scope>
    <source>
        <strain evidence="10">HLG_WM_MAG_04</strain>
    </source>
</reference>
<keyword evidence="6 9" id="KW-0406">Ion transport</keyword>
<evidence type="ECO:0000256" key="7">
    <source>
        <dbReference type="ARBA" id="ARBA00023136"/>
    </source>
</evidence>
<dbReference type="SUPFAM" id="SSF81330">
    <property type="entry name" value="Gated mechanosensitive channel"/>
    <property type="match status" value="1"/>
</dbReference>
<keyword evidence="5 9" id="KW-1133">Transmembrane helix</keyword>
<comment type="function">
    <text evidence="9">Channel that opens in response to stretch forces in the membrane lipid bilayer. May participate in the regulation of osmotic pressure changes within the cell.</text>
</comment>
<dbReference type="HAMAP" id="MF_00115">
    <property type="entry name" value="MscL"/>
    <property type="match status" value="1"/>
</dbReference>
<evidence type="ECO:0000256" key="6">
    <source>
        <dbReference type="ARBA" id="ARBA00023065"/>
    </source>
</evidence>
<dbReference type="InterPro" id="IPR001185">
    <property type="entry name" value="MS_channel"/>
</dbReference>
<evidence type="ECO:0000256" key="4">
    <source>
        <dbReference type="ARBA" id="ARBA00022692"/>
    </source>
</evidence>
<evidence type="ECO:0000256" key="5">
    <source>
        <dbReference type="ARBA" id="ARBA00022989"/>
    </source>
</evidence>
<gene>
    <name evidence="9" type="primary">mscL</name>
    <name evidence="10" type="ORF">HELGO_WM6688</name>
</gene>
<dbReference type="Gene3D" id="1.10.1200.120">
    <property type="entry name" value="Large-conductance mechanosensitive channel, MscL, domain 1"/>
    <property type="match status" value="1"/>
</dbReference>
<dbReference type="PANTHER" id="PTHR30266:SF2">
    <property type="entry name" value="LARGE-CONDUCTANCE MECHANOSENSITIVE CHANNEL"/>
    <property type="match status" value="1"/>
</dbReference>
<dbReference type="NCBIfam" id="TIGR00220">
    <property type="entry name" value="mscL"/>
    <property type="match status" value="1"/>
</dbReference>
<dbReference type="PANTHER" id="PTHR30266">
    <property type="entry name" value="MECHANOSENSITIVE CHANNEL MSCL"/>
    <property type="match status" value="1"/>
</dbReference>
<evidence type="ECO:0000256" key="8">
    <source>
        <dbReference type="ARBA" id="ARBA00023303"/>
    </source>
</evidence>
<comment type="subunit">
    <text evidence="9">Homopentamer.</text>
</comment>
<comment type="similarity">
    <text evidence="9">Belongs to the MscL family.</text>
</comment>